<proteinExistence type="predicted"/>
<dbReference type="AlphaFoldDB" id="A0A8H4VQM7"/>
<evidence type="ECO:0000313" key="5">
    <source>
        <dbReference type="EMBL" id="KAF4618507.1"/>
    </source>
</evidence>
<protein>
    <recommendedName>
        <fullName evidence="4">Nephrocystin 3-like N-terminal domain-containing protein</fullName>
    </recommendedName>
</protein>
<dbReference type="PANTHER" id="PTHR10039:SF17">
    <property type="entry name" value="FUNGAL STAND N-TERMINAL GOODBYE DOMAIN-CONTAINING PROTEIN-RELATED"/>
    <property type="match status" value="1"/>
</dbReference>
<accession>A0A8H4VQM7</accession>
<feature type="compositionally biased region" description="Polar residues" evidence="2">
    <location>
        <begin position="1015"/>
        <end position="1034"/>
    </location>
</feature>
<organism evidence="5 6">
    <name type="scientific">Agrocybe pediades</name>
    <dbReference type="NCBI Taxonomy" id="84607"/>
    <lineage>
        <taxon>Eukaryota</taxon>
        <taxon>Fungi</taxon>
        <taxon>Dikarya</taxon>
        <taxon>Basidiomycota</taxon>
        <taxon>Agaricomycotina</taxon>
        <taxon>Agaricomycetes</taxon>
        <taxon>Agaricomycetidae</taxon>
        <taxon>Agaricales</taxon>
        <taxon>Agaricineae</taxon>
        <taxon>Strophariaceae</taxon>
        <taxon>Agrocybe</taxon>
    </lineage>
</organism>
<evidence type="ECO:0000256" key="3">
    <source>
        <dbReference type="SAM" id="Phobius"/>
    </source>
</evidence>
<dbReference type="InterPro" id="IPR056884">
    <property type="entry name" value="NPHP3-like_N"/>
</dbReference>
<dbReference type="Pfam" id="PF24883">
    <property type="entry name" value="NPHP3_N"/>
    <property type="match status" value="1"/>
</dbReference>
<dbReference type="PANTHER" id="PTHR10039">
    <property type="entry name" value="AMELOGENIN"/>
    <property type="match status" value="1"/>
</dbReference>
<keyword evidence="3" id="KW-0812">Transmembrane</keyword>
<feature type="region of interest" description="Disordered" evidence="2">
    <location>
        <begin position="1013"/>
        <end position="1040"/>
    </location>
</feature>
<dbReference type="EMBL" id="JAACJL010000017">
    <property type="protein sequence ID" value="KAF4618507.1"/>
    <property type="molecule type" value="Genomic_DNA"/>
</dbReference>
<dbReference type="Gene3D" id="3.40.50.300">
    <property type="entry name" value="P-loop containing nucleotide triphosphate hydrolases"/>
    <property type="match status" value="1"/>
</dbReference>
<feature type="transmembrane region" description="Helical" evidence="3">
    <location>
        <begin position="1095"/>
        <end position="1113"/>
    </location>
</feature>
<dbReference type="SUPFAM" id="SSF52540">
    <property type="entry name" value="P-loop containing nucleoside triphosphate hydrolases"/>
    <property type="match status" value="1"/>
</dbReference>
<evidence type="ECO:0000256" key="2">
    <source>
        <dbReference type="SAM" id="MobiDB-lite"/>
    </source>
</evidence>
<evidence type="ECO:0000256" key="1">
    <source>
        <dbReference type="ARBA" id="ARBA00022737"/>
    </source>
</evidence>
<keyword evidence="1" id="KW-0677">Repeat</keyword>
<sequence length="1114" mass="125131">MHDGQDFHEEVRIIGKCVRWRTICLLKAAGRVLRACPNIFHVCQSFYSAGWRQPCLFVLLSTSVKQWECCICSVSKEPSRLRDSSPQHPSPIPAEYHISMSQPHPHVNPLMNLTNSIVSGGTYIQHITVQNGESAGYTRLLGNVAASAMHDSIQVVDPPKCHPNTRVAIMQSIIDWAKGVADAEINQKSIIWLNGGAGAGKSAIARSVAERCNEQGLLLGSFFFAARDATRNHVGGLVATICYQMCKVLPGFRDMVSLSISNDPLIFKSSISTQLATLVINPLSSTISANHLGKANIPLLIIIDGLDECSKSTEQKNVDECGGTMDQKSLLLALQEATRSMPHVRFLVCSRPENHINAAFGLPRMSGALFKIFLGDDYAAHEDIRLYLEDKFKEIKNGHVFKHTLPATWPTAQTIGQLLVKSSGQFIYASTVIRYIESPRHRPHQRLEALFNLRPAFKDLPFTQLDALYRHIITQAGNPSKVLDIIAFTMMYGCFLCRFPAIEALLQLEEGDVEVTVRANLQSIVTIEPTSGSISLLHRSLEDFLRDPQRAGDLYRDRSAVVLQHVAGSISISVPTPSKYESSCIMPIIRTISDIGRLKIANHVANYVCSDIVQAAKRFPMFEFIKGPLLLHDGSSQTVSGLNNQDVRFVKTYLIYLCAIRDVSAATSLVYMDQIHQYCTGVLSVLKNNFSNDWEAHHFYGFYFLFPSLPRWKPKRFPSMWNLNLPQTLFYDYLCGGYKKSGCRFHTFAHTIDDLMRVGASRPEKMHHGTFTQDVIGQTFQELLKGRKKEAILAKSAAFCLTVLCDKRRSGPAWCISDSIMRIDPTDQRKRREHPWRWRQLSSRRRLLHDPLVIVVQTNPPKYRLHPLGWPPALKRLSKAGDPLPNTNSVLVLSIHKDRQPPCLHTDHRKLIFPPQAGIVKDYELGHYLLSLKLLPLVLSRAGRYDPLVELCRNKSFAPTSQLWPKQSRRARQAIAAYLQRVDPHEDISVGKHTGHSADPSRSMVVWEFNASEGKGSNRTNPSGGPSFSLQSHQDGGRPEVQERIQIRTMDSHRNTLGDGLGFSGDAFVSSQRREDVSESWPEEQEDIRPFNGHSIWILFFSVLLLLFSVFIVI</sequence>
<name>A0A8H4VQM7_9AGAR</name>
<dbReference type="Proteomes" id="UP000521872">
    <property type="component" value="Unassembled WGS sequence"/>
</dbReference>
<keyword evidence="3" id="KW-0472">Membrane</keyword>
<gene>
    <name evidence="5" type="ORF">D9613_009760</name>
</gene>
<evidence type="ECO:0000313" key="6">
    <source>
        <dbReference type="Proteomes" id="UP000521872"/>
    </source>
</evidence>
<keyword evidence="3" id="KW-1133">Transmembrane helix</keyword>
<evidence type="ECO:0000259" key="4">
    <source>
        <dbReference type="Pfam" id="PF24883"/>
    </source>
</evidence>
<comment type="caution">
    <text evidence="5">The sequence shown here is derived from an EMBL/GenBank/DDBJ whole genome shotgun (WGS) entry which is preliminary data.</text>
</comment>
<reference evidence="5 6" key="1">
    <citation type="submission" date="2019-12" db="EMBL/GenBank/DDBJ databases">
        <authorList>
            <person name="Floudas D."/>
            <person name="Bentzer J."/>
            <person name="Ahren D."/>
            <person name="Johansson T."/>
            <person name="Persson P."/>
            <person name="Tunlid A."/>
        </authorList>
    </citation>
    <scope>NUCLEOTIDE SEQUENCE [LARGE SCALE GENOMIC DNA]</scope>
    <source>
        <strain evidence="5 6">CBS 102.39</strain>
    </source>
</reference>
<feature type="domain" description="Nephrocystin 3-like N-terminal" evidence="4">
    <location>
        <begin position="186"/>
        <end position="351"/>
    </location>
</feature>
<dbReference type="InterPro" id="IPR027417">
    <property type="entry name" value="P-loop_NTPase"/>
</dbReference>
<keyword evidence="6" id="KW-1185">Reference proteome</keyword>